<organism evidence="2 3">
    <name type="scientific">Bacillus cereus</name>
    <dbReference type="NCBI Taxonomy" id="1396"/>
    <lineage>
        <taxon>Bacteria</taxon>
        <taxon>Bacillati</taxon>
        <taxon>Bacillota</taxon>
        <taxon>Bacilli</taxon>
        <taxon>Bacillales</taxon>
        <taxon>Bacillaceae</taxon>
        <taxon>Bacillus</taxon>
        <taxon>Bacillus cereus group</taxon>
    </lineage>
</organism>
<keyword evidence="1" id="KW-1133">Transmembrane helix</keyword>
<proteinExistence type="predicted"/>
<keyword evidence="1" id="KW-0472">Membrane</keyword>
<evidence type="ECO:0000313" key="3">
    <source>
        <dbReference type="Proteomes" id="UP000225766"/>
    </source>
</evidence>
<sequence length="70" mass="8332">MSVFGTGDSKKNRRAQNILGIFCCIGLFVRIHKQGYVIQENWIEYLLFVLFFWVSVSTFRDIRKEKKDIK</sequence>
<accession>A0A2C1LQE4</accession>
<comment type="caution">
    <text evidence="2">The sequence shown here is derived from an EMBL/GenBank/DDBJ whole genome shotgun (WGS) entry which is preliminary data.</text>
</comment>
<keyword evidence="1" id="KW-0812">Transmembrane</keyword>
<reference evidence="2 3" key="1">
    <citation type="submission" date="2017-09" db="EMBL/GenBank/DDBJ databases">
        <title>Large-scale bioinformatics analysis of Bacillus genomes uncovers conserved roles of natural products in bacterial physiology.</title>
        <authorList>
            <consortium name="Agbiome Team Llc"/>
            <person name="Bleich R.M."/>
            <person name="Grubbs K.J."/>
            <person name="Santa Maria K.C."/>
            <person name="Allen S.E."/>
            <person name="Farag S."/>
            <person name="Shank E.A."/>
            <person name="Bowers A."/>
        </authorList>
    </citation>
    <scope>NUCLEOTIDE SEQUENCE [LARGE SCALE GENOMIC DNA]</scope>
    <source>
        <strain evidence="2 3">AFS040105</strain>
    </source>
</reference>
<protein>
    <submittedName>
        <fullName evidence="2">Uncharacterized protein</fullName>
    </submittedName>
</protein>
<name>A0A2C1LQE4_BACCE</name>
<feature type="transmembrane region" description="Helical" evidence="1">
    <location>
        <begin position="42"/>
        <end position="62"/>
    </location>
</feature>
<evidence type="ECO:0000313" key="2">
    <source>
        <dbReference type="EMBL" id="PGU00099.1"/>
    </source>
</evidence>
<dbReference type="Proteomes" id="UP000225766">
    <property type="component" value="Unassembled WGS sequence"/>
</dbReference>
<evidence type="ECO:0000256" key="1">
    <source>
        <dbReference type="SAM" id="Phobius"/>
    </source>
</evidence>
<feature type="transmembrane region" description="Helical" evidence="1">
    <location>
        <begin position="18"/>
        <end position="36"/>
    </location>
</feature>
<gene>
    <name evidence="2" type="ORF">COD19_17260</name>
</gene>
<dbReference type="EMBL" id="NUMG01000023">
    <property type="protein sequence ID" value="PGU00099.1"/>
    <property type="molecule type" value="Genomic_DNA"/>
</dbReference>
<dbReference type="AlphaFoldDB" id="A0A2C1LQE4"/>